<feature type="compositionally biased region" description="Low complexity" evidence="1">
    <location>
        <begin position="47"/>
        <end position="64"/>
    </location>
</feature>
<feature type="compositionally biased region" description="Polar residues" evidence="1">
    <location>
        <begin position="105"/>
        <end position="121"/>
    </location>
</feature>
<name>A0A856MBZ8_9CYAN</name>
<dbReference type="EMBL" id="CP030118">
    <property type="protein sequence ID" value="QDL08703.1"/>
    <property type="molecule type" value="Genomic_DNA"/>
</dbReference>
<sequence>MLNKSIAFGLLAAGLMIAPTAAFAGQQSQNVDQYTEQNGAATNGSRTEQTSTTNSTQVQNSRTNRPVKHYGNRYGNTYGRSGKVNQDQGAKQTTVQNGAAVDGSDTYQDSRTRNNQRQNAR</sequence>
<dbReference type="AlphaFoldDB" id="A0A856MBZ8"/>
<feature type="signal peptide" evidence="2">
    <location>
        <begin position="1"/>
        <end position="24"/>
    </location>
</feature>
<keyword evidence="2" id="KW-0732">Signal</keyword>
<gene>
    <name evidence="3" type="ORF">DP114_13105</name>
</gene>
<evidence type="ECO:0000313" key="4">
    <source>
        <dbReference type="Proteomes" id="UP000503129"/>
    </source>
</evidence>
<evidence type="ECO:0000256" key="2">
    <source>
        <dbReference type="SAM" id="SignalP"/>
    </source>
</evidence>
<dbReference type="KEGG" id="bsen:DP114_13105"/>
<feature type="compositionally biased region" description="Polar residues" evidence="1">
    <location>
        <begin position="26"/>
        <end position="46"/>
    </location>
</feature>
<feature type="region of interest" description="Disordered" evidence="1">
    <location>
        <begin position="26"/>
        <end position="121"/>
    </location>
</feature>
<proteinExistence type="predicted"/>
<dbReference type="RefSeq" id="WP_171976281.1">
    <property type="nucleotide sequence ID" value="NZ_CAWOXK010000001.1"/>
</dbReference>
<organism evidence="3 4">
    <name type="scientific">Brasilonema sennae CENA114</name>
    <dbReference type="NCBI Taxonomy" id="415709"/>
    <lineage>
        <taxon>Bacteria</taxon>
        <taxon>Bacillati</taxon>
        <taxon>Cyanobacteriota</taxon>
        <taxon>Cyanophyceae</taxon>
        <taxon>Nostocales</taxon>
        <taxon>Scytonemataceae</taxon>
        <taxon>Brasilonema</taxon>
        <taxon>Bromeliae group (in: Brasilonema)</taxon>
    </lineage>
</organism>
<protein>
    <submittedName>
        <fullName evidence="3">Uncharacterized protein</fullName>
    </submittedName>
</protein>
<evidence type="ECO:0000256" key="1">
    <source>
        <dbReference type="SAM" id="MobiDB-lite"/>
    </source>
</evidence>
<dbReference type="Proteomes" id="UP000503129">
    <property type="component" value="Chromosome"/>
</dbReference>
<reference evidence="3 4" key="1">
    <citation type="submission" date="2018-06" db="EMBL/GenBank/DDBJ databases">
        <title>Comparative genomics of Brasilonema spp. strains.</title>
        <authorList>
            <person name="Alvarenga D.O."/>
            <person name="Fiore M.F."/>
            <person name="Varani A.M."/>
        </authorList>
    </citation>
    <scope>NUCLEOTIDE SEQUENCE [LARGE SCALE GENOMIC DNA]</scope>
    <source>
        <strain evidence="3 4">CENA114</strain>
    </source>
</reference>
<keyword evidence="4" id="KW-1185">Reference proteome</keyword>
<feature type="chain" id="PRO_5032474016" evidence="2">
    <location>
        <begin position="25"/>
        <end position="121"/>
    </location>
</feature>
<feature type="compositionally biased region" description="Polar residues" evidence="1">
    <location>
        <begin position="74"/>
        <end position="97"/>
    </location>
</feature>
<evidence type="ECO:0000313" key="3">
    <source>
        <dbReference type="EMBL" id="QDL08703.1"/>
    </source>
</evidence>
<accession>A0A856MBZ8</accession>